<feature type="compositionally biased region" description="Polar residues" evidence="10">
    <location>
        <begin position="388"/>
        <end position="406"/>
    </location>
</feature>
<dbReference type="PANTHER" id="PTHR28097:SF1">
    <property type="entry name" value="PHEROMONE A FACTOR RECEPTOR"/>
    <property type="match status" value="1"/>
</dbReference>
<evidence type="ECO:0000256" key="10">
    <source>
        <dbReference type="SAM" id="MobiDB-lite"/>
    </source>
</evidence>
<evidence type="ECO:0000256" key="11">
    <source>
        <dbReference type="SAM" id="Phobius"/>
    </source>
</evidence>
<evidence type="ECO:0000256" key="2">
    <source>
        <dbReference type="ARBA" id="ARBA00011085"/>
    </source>
</evidence>
<comment type="subcellular location">
    <subcellularLocation>
        <location evidence="1">Membrane</location>
        <topology evidence="1">Multi-pass membrane protein</topology>
    </subcellularLocation>
</comment>
<dbReference type="Pfam" id="PF02076">
    <property type="entry name" value="STE3"/>
    <property type="match status" value="1"/>
</dbReference>
<dbReference type="InterPro" id="IPR001499">
    <property type="entry name" value="GPCR_STE3"/>
</dbReference>
<evidence type="ECO:0000256" key="5">
    <source>
        <dbReference type="ARBA" id="ARBA00022989"/>
    </source>
</evidence>
<evidence type="ECO:0000256" key="4">
    <source>
        <dbReference type="ARBA" id="ARBA00022692"/>
    </source>
</evidence>
<feature type="transmembrane region" description="Helical" evidence="11">
    <location>
        <begin position="166"/>
        <end position="189"/>
    </location>
</feature>
<dbReference type="PANTHER" id="PTHR28097">
    <property type="entry name" value="PHEROMONE A FACTOR RECEPTOR"/>
    <property type="match status" value="1"/>
</dbReference>
<dbReference type="Proteomes" id="UP000481288">
    <property type="component" value="Unassembled WGS sequence"/>
</dbReference>
<keyword evidence="9" id="KW-0807">Transducer</keyword>
<gene>
    <name evidence="12" type="primary">STE3</name>
    <name evidence="12" type="ORF">LCER1_G006816</name>
</gene>
<reference evidence="12 13" key="1">
    <citation type="submission" date="2018-05" db="EMBL/GenBank/DDBJ databases">
        <title>Whole genome sequencing for identification of molecular markers to develop diagnostic detection tools for the regulated plant pathogen Lachnellula willkommii.</title>
        <authorList>
            <person name="Giroux E."/>
            <person name="Bilodeau G."/>
        </authorList>
    </citation>
    <scope>NUCLEOTIDE SEQUENCE [LARGE SCALE GENOMIC DNA]</scope>
    <source>
        <strain evidence="12 13">CBS 625.97</strain>
    </source>
</reference>
<evidence type="ECO:0000256" key="6">
    <source>
        <dbReference type="ARBA" id="ARBA00023040"/>
    </source>
</evidence>
<feature type="region of interest" description="Disordered" evidence="10">
    <location>
        <begin position="354"/>
        <end position="416"/>
    </location>
</feature>
<keyword evidence="13" id="KW-1185">Reference proteome</keyword>
<evidence type="ECO:0000256" key="9">
    <source>
        <dbReference type="ARBA" id="ARBA00023224"/>
    </source>
</evidence>
<evidence type="ECO:0000256" key="7">
    <source>
        <dbReference type="ARBA" id="ARBA00023136"/>
    </source>
</evidence>
<evidence type="ECO:0000256" key="8">
    <source>
        <dbReference type="ARBA" id="ARBA00023170"/>
    </source>
</evidence>
<dbReference type="EMBL" id="QGMG01000783">
    <property type="protein sequence ID" value="TVY51567.1"/>
    <property type="molecule type" value="Genomic_DNA"/>
</dbReference>
<keyword evidence="8 12" id="KW-0675">Receptor</keyword>
<name>A0A7D8UL59_9HELO</name>
<dbReference type="PRINTS" id="PR00899">
    <property type="entry name" value="GPCRSTE3"/>
</dbReference>
<sequence length="596" mass="67087">MDTPAAGVDQVNAIVFPIFAALAIIIVYMPAYDFFRKRNFAMCSMIAAVTLMNFYCFINAIIWRNDDFDTWWDGQGLCDIEVNTRYQLSVVLMTSMACFTKNLADVFNENSYSFIESSATKRRKLIIDILFVWGVPVFQVAIHYVATTGRYSIIPVWGCHDSLDNSWPYLVFYWIPSPIFTLLSGYYAIRMLIGLHQHRSNISSTLASSGSGMSARYFIKLSIIACSLLVIWIPCEGYWLYRQVPIPFHSYDWKSLHDPVSWNPILFLHSSEDPFMQYNGWPSVALSVMIFSYFGFNNDATDKYRSWLVNCGIGKIWPSLKEPRTQRRRHGSTAASHISSHFDLVSKAMHYFTPSRKSSGVPSSTGPSEATHSRKGSLATVEHMSLAPINSNRNAPTPDSFATSALQDHDADRPVSPLTAEPALICSHSPSRTVSETATAHDWSKRRNFLSSFRTHFNLPFPFTSHQPSPTTQVQRGCLNPVILPHIDLEAQFPKSSAHPGMRIPLPSPISTHSTVSTNIWSDGTAIATSAPPKHIPEPVGEYPSIPKMGTRAYRERERRERDLEAVLEEDRGQVAEDGVVVQRIIERRESSVKGI</sequence>
<keyword evidence="7 11" id="KW-0472">Membrane</keyword>
<comment type="similarity">
    <text evidence="2">Belongs to the G-protein coupled receptor 4 family.</text>
</comment>
<dbReference type="AlphaFoldDB" id="A0A7D8UL59"/>
<accession>A0A7D8UL59</accession>
<feature type="transmembrane region" description="Helical" evidence="11">
    <location>
        <begin position="12"/>
        <end position="31"/>
    </location>
</feature>
<feature type="transmembrane region" description="Helical" evidence="11">
    <location>
        <begin position="217"/>
        <end position="241"/>
    </location>
</feature>
<dbReference type="GO" id="GO:0004932">
    <property type="term" value="F:mating-type factor pheromone receptor activity"/>
    <property type="evidence" value="ECO:0007669"/>
    <property type="project" value="InterPro"/>
</dbReference>
<keyword evidence="6" id="KW-0297">G-protein coupled receptor</keyword>
<feature type="transmembrane region" description="Helical" evidence="11">
    <location>
        <begin position="125"/>
        <end position="146"/>
    </location>
</feature>
<evidence type="ECO:0000256" key="3">
    <source>
        <dbReference type="ARBA" id="ARBA00022507"/>
    </source>
</evidence>
<feature type="compositionally biased region" description="Polar residues" evidence="10">
    <location>
        <begin position="355"/>
        <end position="370"/>
    </location>
</feature>
<dbReference type="GO" id="GO:0005886">
    <property type="term" value="C:plasma membrane"/>
    <property type="evidence" value="ECO:0007669"/>
    <property type="project" value="TreeGrafter"/>
</dbReference>
<evidence type="ECO:0000256" key="1">
    <source>
        <dbReference type="ARBA" id="ARBA00004141"/>
    </source>
</evidence>
<dbReference type="GO" id="GO:0000750">
    <property type="term" value="P:pheromone-dependent signal transduction involved in conjugation with cellular fusion"/>
    <property type="evidence" value="ECO:0007669"/>
    <property type="project" value="TreeGrafter"/>
</dbReference>
<feature type="transmembrane region" description="Helical" evidence="11">
    <location>
        <begin position="43"/>
        <end position="63"/>
    </location>
</feature>
<dbReference type="OrthoDB" id="2874149at2759"/>
<evidence type="ECO:0000313" key="12">
    <source>
        <dbReference type="EMBL" id="TVY51567.1"/>
    </source>
</evidence>
<keyword evidence="3" id="KW-0589">Pheromone response</keyword>
<dbReference type="CDD" id="cd14966">
    <property type="entry name" value="7tmD_STE3"/>
    <property type="match status" value="1"/>
</dbReference>
<evidence type="ECO:0000313" key="13">
    <source>
        <dbReference type="Proteomes" id="UP000481288"/>
    </source>
</evidence>
<keyword evidence="5 11" id="KW-1133">Transmembrane helix</keyword>
<proteinExistence type="inferred from homology"/>
<keyword evidence="4 11" id="KW-0812">Transmembrane</keyword>
<comment type="caution">
    <text evidence="12">The sequence shown here is derived from an EMBL/GenBank/DDBJ whole genome shotgun (WGS) entry which is preliminary data.</text>
</comment>
<protein>
    <submittedName>
        <fullName evidence="12">Pheromone a factor receptor</fullName>
    </submittedName>
</protein>
<organism evidence="12 13">
    <name type="scientific">Lachnellula cervina</name>
    <dbReference type="NCBI Taxonomy" id="1316786"/>
    <lineage>
        <taxon>Eukaryota</taxon>
        <taxon>Fungi</taxon>
        <taxon>Dikarya</taxon>
        <taxon>Ascomycota</taxon>
        <taxon>Pezizomycotina</taxon>
        <taxon>Leotiomycetes</taxon>
        <taxon>Helotiales</taxon>
        <taxon>Lachnaceae</taxon>
        <taxon>Lachnellula</taxon>
    </lineage>
</organism>